<evidence type="ECO:0000313" key="3">
    <source>
        <dbReference type="Proteomes" id="UP000001747"/>
    </source>
</evidence>
<dbReference type="EMBL" id="CP001399">
    <property type="protein sequence ID" value="ACP36595.1"/>
    <property type="molecule type" value="Genomic_DNA"/>
</dbReference>
<dbReference type="InterPro" id="IPR002716">
    <property type="entry name" value="PIN_dom"/>
</dbReference>
<evidence type="ECO:0000259" key="1">
    <source>
        <dbReference type="SMART" id="SM00670"/>
    </source>
</evidence>
<evidence type="ECO:0000313" key="2">
    <source>
        <dbReference type="EMBL" id="ACP36595.1"/>
    </source>
</evidence>
<feature type="domain" description="PIN" evidence="1">
    <location>
        <begin position="1"/>
        <end position="115"/>
    </location>
</feature>
<organism evidence="2 3">
    <name type="scientific">Saccharolobus islandicus (strain L.S.2.15 / Lassen #1)</name>
    <name type="common">Sulfolobus islandicus</name>
    <dbReference type="NCBI Taxonomy" id="429572"/>
    <lineage>
        <taxon>Archaea</taxon>
        <taxon>Thermoproteota</taxon>
        <taxon>Thermoprotei</taxon>
        <taxon>Sulfolobales</taxon>
        <taxon>Sulfolobaceae</taxon>
        <taxon>Saccharolobus</taxon>
    </lineage>
</organism>
<dbReference type="CDD" id="cd18689">
    <property type="entry name" value="PIN_VapC-like"/>
    <property type="match status" value="1"/>
</dbReference>
<gene>
    <name evidence="2" type="ordered locus">LS215_2647</name>
</gene>
<dbReference type="RefSeq" id="WP_012714471.1">
    <property type="nucleotide sequence ID" value="NC_012589.1"/>
</dbReference>
<name>C3MLW1_SACI2</name>
<reference evidence="2 3" key="1">
    <citation type="journal article" date="2009" name="Proc. Natl. Acad. Sci. U.S.A.">
        <title>Biogeography of the Sulfolobus islandicus pan-genome.</title>
        <authorList>
            <person name="Reno M.L."/>
            <person name="Held N.L."/>
            <person name="Fields C.J."/>
            <person name="Burke P.V."/>
            <person name="Whitaker R.J."/>
        </authorList>
    </citation>
    <scope>NUCLEOTIDE SEQUENCE [LARGE SCALE GENOMIC DNA]</scope>
    <source>
        <strain evidence="3">L.S.2.15 / Lassen #1</strain>
    </source>
</reference>
<dbReference type="KEGG" id="sis:LS215_2647"/>
<protein>
    <submittedName>
        <fullName evidence="2">PilT protein domain protein</fullName>
    </submittedName>
</protein>
<sequence>MKVVLDASTLILYFYGNKKAKEIIEKNMNEAFVNSVNLTEFLYSYAKVKGWKESLLKYSLIRNAFELIDVNDEDIIKSTAKLKIKYNLSLGDAFLLASAKSINSTAVTSDHELSKVKEVKVILIPKE</sequence>
<dbReference type="OrthoDB" id="147997at2157"/>
<dbReference type="Gene3D" id="3.40.50.1010">
    <property type="entry name" value="5'-nuclease"/>
    <property type="match status" value="1"/>
</dbReference>
<dbReference type="SMART" id="SM00670">
    <property type="entry name" value="PINc"/>
    <property type="match status" value="1"/>
</dbReference>
<accession>C3MLW1</accession>
<dbReference type="SUPFAM" id="SSF88723">
    <property type="entry name" value="PIN domain-like"/>
    <property type="match status" value="1"/>
</dbReference>
<dbReference type="InterPro" id="IPR029060">
    <property type="entry name" value="PIN-like_dom_sf"/>
</dbReference>
<dbReference type="Proteomes" id="UP000001747">
    <property type="component" value="Chromosome"/>
</dbReference>
<dbReference type="GeneID" id="7796740"/>
<dbReference type="PANTHER" id="PTHR39677">
    <property type="entry name" value="RIBONUCLEASE VAPC6"/>
    <property type="match status" value="1"/>
</dbReference>
<dbReference type="Pfam" id="PF01850">
    <property type="entry name" value="PIN"/>
    <property type="match status" value="1"/>
</dbReference>
<dbReference type="AlphaFoldDB" id="C3MLW1"/>
<proteinExistence type="predicted"/>
<dbReference type="HOGENOM" id="CLU_135601_2_0_2"/>
<dbReference type="PANTHER" id="PTHR39677:SF4">
    <property type="entry name" value="RIBONUCLEASE VAPC6"/>
    <property type="match status" value="1"/>
</dbReference>